<gene>
    <name evidence="3" type="ORF">GCM10009745_60490</name>
</gene>
<keyword evidence="2" id="KW-1133">Transmembrane helix</keyword>
<accession>A0ABP4UFT1</accession>
<evidence type="ECO:0000313" key="3">
    <source>
        <dbReference type="EMBL" id="GAA1704875.1"/>
    </source>
</evidence>
<sequence length="943" mass="103138">MEWVRCPLDRENSGGDMAEVPVGFNRLATSLYQAYRRGSLRRESDESQPIFACSQDPLDLEPARAGEPATPVVLRMLATRLQLGGRQAPEKQVPHVLVGLEDVSPSVGPNENLQPVSTEEVDELVALLDRATAGLKDNHAGGYDFPRYDLVRWLMKGYAGAPPRQEDPPPPPPSFKDGQVRQAMYRRAVGGAGSADSVWGRIQLQLPGWLQVLTLWLLPAFFWLRHSGRVPVLSGEYRWLRNQAYLARGDDDNLFELALRLTEDKRHNLDPERFAGLLVNAFLEDLRAGFRSVEWIHKHRTMHPILLVGPISRINGGYLLVRMVETVRNDTLRFDPLVLVTIGRKVPPLAEEPAENDVSMDVWRTKHLEESLRRSVGAWLLKFPISDTVDEPPPPRKRFGPPPAPKPPKLEEEIPQSFERVRGPMWRRRSGGWSIIVTVLVVLAATYAGFGVLDDRRHCGGDGFRWLFFEAVDDSVARVDGDCVGLTDGTNALLYPSESFGPVGDKILEQNRQAAELSKRDPERPVITLASLTSASDGGSSPGGFTAEREQLAGLAVAQAVQLGKPSQRYEPILRVLIANAGPRYRHADRVAAQLGALAAKDPSVVAVVGMVESRQSTQDMIRKLAAVGLPTVAATLTADQMIDVSRMYLQISPQNRREAAVAAAHVRNQLATGKDPFGNPLTNKLIVYKSDDPSDTYSQNLAKDVVQAFAAVGVSGTSSSYSSQGGATDPAAAGREACDHQGEVVFFAGRGQVDFQAFLGGLQDRCRTRPPYLIGGDDTTKYVADREVSGLNQSVPFQYLALSLAPDLLENATSESADFYSRLEELFPYEKTDRGRSLDGHAALSFDAAYAVVLATSFLRRDNIAVNGGTVWSALQSMTDADGAKRGYQGVTGRIDFGGTVSRRVPVNKPVAIVTFQRGKPVPKATIVCGSRSESPAWCPAD</sequence>
<name>A0ABP4UFT1_9ACTN</name>
<keyword evidence="2" id="KW-0812">Transmembrane</keyword>
<evidence type="ECO:0000256" key="1">
    <source>
        <dbReference type="SAM" id="MobiDB-lite"/>
    </source>
</evidence>
<dbReference type="InterPro" id="IPR028082">
    <property type="entry name" value="Peripla_BP_I"/>
</dbReference>
<evidence type="ECO:0000256" key="2">
    <source>
        <dbReference type="SAM" id="Phobius"/>
    </source>
</evidence>
<dbReference type="Proteomes" id="UP001500280">
    <property type="component" value="Unassembled WGS sequence"/>
</dbReference>
<dbReference type="Gene3D" id="3.40.50.2300">
    <property type="match status" value="2"/>
</dbReference>
<protein>
    <recommendedName>
        <fullName evidence="5">ABC transporter substrate-binding protein</fullName>
    </recommendedName>
</protein>
<dbReference type="EMBL" id="BAAANF010000020">
    <property type="protein sequence ID" value="GAA1704875.1"/>
    <property type="molecule type" value="Genomic_DNA"/>
</dbReference>
<keyword evidence="2" id="KW-0472">Membrane</keyword>
<evidence type="ECO:0000313" key="4">
    <source>
        <dbReference type="Proteomes" id="UP001500280"/>
    </source>
</evidence>
<feature type="region of interest" description="Disordered" evidence="1">
    <location>
        <begin position="390"/>
        <end position="411"/>
    </location>
</feature>
<feature type="transmembrane region" description="Helical" evidence="2">
    <location>
        <begin position="430"/>
        <end position="450"/>
    </location>
</feature>
<keyword evidence="4" id="KW-1185">Reference proteome</keyword>
<evidence type="ECO:0008006" key="5">
    <source>
        <dbReference type="Google" id="ProtNLM"/>
    </source>
</evidence>
<dbReference type="SUPFAM" id="SSF53822">
    <property type="entry name" value="Periplasmic binding protein-like I"/>
    <property type="match status" value="1"/>
</dbReference>
<reference evidence="4" key="1">
    <citation type="journal article" date="2019" name="Int. J. Syst. Evol. Microbiol.">
        <title>The Global Catalogue of Microorganisms (GCM) 10K type strain sequencing project: providing services to taxonomists for standard genome sequencing and annotation.</title>
        <authorList>
            <consortium name="The Broad Institute Genomics Platform"/>
            <consortium name="The Broad Institute Genome Sequencing Center for Infectious Disease"/>
            <person name="Wu L."/>
            <person name="Ma J."/>
        </authorList>
    </citation>
    <scope>NUCLEOTIDE SEQUENCE [LARGE SCALE GENOMIC DNA]</scope>
    <source>
        <strain evidence="4">JCM 14307</strain>
    </source>
</reference>
<comment type="caution">
    <text evidence="3">The sequence shown here is derived from an EMBL/GenBank/DDBJ whole genome shotgun (WGS) entry which is preliminary data.</text>
</comment>
<proteinExistence type="predicted"/>
<organism evidence="3 4">
    <name type="scientific">Kribbella yunnanensis</name>
    <dbReference type="NCBI Taxonomy" id="190194"/>
    <lineage>
        <taxon>Bacteria</taxon>
        <taxon>Bacillati</taxon>
        <taxon>Actinomycetota</taxon>
        <taxon>Actinomycetes</taxon>
        <taxon>Propionibacteriales</taxon>
        <taxon>Kribbellaceae</taxon>
        <taxon>Kribbella</taxon>
    </lineage>
</organism>